<protein>
    <submittedName>
        <fullName evidence="2">SMP-30/Gluconolaconase/LRE-like region</fullName>
    </submittedName>
</protein>
<dbReference type="RefSeq" id="WP_146430847.1">
    <property type="nucleotide sequence ID" value="NZ_SJPF01000002.1"/>
</dbReference>
<evidence type="ECO:0000256" key="1">
    <source>
        <dbReference type="SAM" id="SignalP"/>
    </source>
</evidence>
<dbReference type="PANTHER" id="PTHR24104">
    <property type="entry name" value="E3 UBIQUITIN-PROTEIN LIGASE NHLRC1-RELATED"/>
    <property type="match status" value="1"/>
</dbReference>
<keyword evidence="1" id="KW-0732">Signal</keyword>
<feature type="chain" id="PRO_5023093369" evidence="1">
    <location>
        <begin position="23"/>
        <end position="426"/>
    </location>
</feature>
<organism evidence="2 3">
    <name type="scientific">Blastopirellula retiformator</name>
    <dbReference type="NCBI Taxonomy" id="2527970"/>
    <lineage>
        <taxon>Bacteria</taxon>
        <taxon>Pseudomonadati</taxon>
        <taxon>Planctomycetota</taxon>
        <taxon>Planctomycetia</taxon>
        <taxon>Pirellulales</taxon>
        <taxon>Pirellulaceae</taxon>
        <taxon>Blastopirellula</taxon>
    </lineage>
</organism>
<dbReference type="Proteomes" id="UP000318878">
    <property type="component" value="Unassembled WGS sequence"/>
</dbReference>
<dbReference type="InterPro" id="IPR011042">
    <property type="entry name" value="6-blade_b-propeller_TolB-like"/>
</dbReference>
<dbReference type="EMBL" id="SJPF01000002">
    <property type="protein sequence ID" value="TWT34530.1"/>
    <property type="molecule type" value="Genomic_DNA"/>
</dbReference>
<evidence type="ECO:0000313" key="2">
    <source>
        <dbReference type="EMBL" id="TWT34530.1"/>
    </source>
</evidence>
<evidence type="ECO:0000313" key="3">
    <source>
        <dbReference type="Proteomes" id="UP000318878"/>
    </source>
</evidence>
<proteinExistence type="predicted"/>
<keyword evidence="3" id="KW-1185">Reference proteome</keyword>
<dbReference type="OrthoDB" id="254513at2"/>
<dbReference type="InterPro" id="IPR050952">
    <property type="entry name" value="TRIM-NHL_E3_ligases"/>
</dbReference>
<dbReference type="PANTHER" id="PTHR24104:SF25">
    <property type="entry name" value="PROTEIN LIN-41"/>
    <property type="match status" value="1"/>
</dbReference>
<dbReference type="AlphaFoldDB" id="A0A5C5V930"/>
<dbReference type="SUPFAM" id="SSF75011">
    <property type="entry name" value="3-carboxy-cis,cis-mucoante lactonizing enzyme"/>
    <property type="match status" value="1"/>
</dbReference>
<dbReference type="GO" id="GO:0008270">
    <property type="term" value="F:zinc ion binding"/>
    <property type="evidence" value="ECO:0007669"/>
    <property type="project" value="UniProtKB-KW"/>
</dbReference>
<dbReference type="Gene3D" id="2.120.10.30">
    <property type="entry name" value="TolB, C-terminal domain"/>
    <property type="match status" value="1"/>
</dbReference>
<sequence length="426" mass="46499" precursor="true">MQIRQFVYVLTLIFATSSFALAVEQPANIDEKATHEQVGLIEIPKESPINAFCLNAEGQLLTAMGSGPGEIRILDASGEQVAAWQISIKPEAINTAPDGTILVAGNGQVMRFSPEGKLLSKAKSPHAKAVEDNQEDLRQQAEQELSQISRPAAAMIEMYTKMMDQLQAKQEKGELNDQEKKVLKILPDNITRLEEQKALEEQQAAELSQPEESGESKEAKIAVRMKALSQRKLHVASVSSDGKFVYIAAPAVKGYTYDVWRMSPEFADGQIVVTDLRGCCGHMDVQACEAGLFVAENARHRVARFDADGVAGITWGKADRSGEDGFTSCCNPMNVCFNKSGDVYTAESNTGRIKRFAADGTFKEFVGDVKLVPGCKNVSIAVSPDSDKVYMLDITRNHIVLMQRKSAETEATETAEAKVETTESSL</sequence>
<reference evidence="2 3" key="1">
    <citation type="submission" date="2019-02" db="EMBL/GenBank/DDBJ databases">
        <title>Deep-cultivation of Planctomycetes and their phenomic and genomic characterization uncovers novel biology.</title>
        <authorList>
            <person name="Wiegand S."/>
            <person name="Jogler M."/>
            <person name="Boedeker C."/>
            <person name="Pinto D."/>
            <person name="Vollmers J."/>
            <person name="Rivas-Marin E."/>
            <person name="Kohn T."/>
            <person name="Peeters S.H."/>
            <person name="Heuer A."/>
            <person name="Rast P."/>
            <person name="Oberbeckmann S."/>
            <person name="Bunk B."/>
            <person name="Jeske O."/>
            <person name="Meyerdierks A."/>
            <person name="Storesund J.E."/>
            <person name="Kallscheuer N."/>
            <person name="Luecker S."/>
            <person name="Lage O.M."/>
            <person name="Pohl T."/>
            <person name="Merkel B.J."/>
            <person name="Hornburger P."/>
            <person name="Mueller R.-W."/>
            <person name="Bruemmer F."/>
            <person name="Labrenz M."/>
            <person name="Spormann A.M."/>
            <person name="Op Den Camp H."/>
            <person name="Overmann J."/>
            <person name="Amann R."/>
            <person name="Jetten M.S.M."/>
            <person name="Mascher T."/>
            <person name="Medema M.H."/>
            <person name="Devos D.P."/>
            <person name="Kaster A.-K."/>
            <person name="Ovreas L."/>
            <person name="Rohde M."/>
            <person name="Galperin M.Y."/>
            <person name="Jogler C."/>
        </authorList>
    </citation>
    <scope>NUCLEOTIDE SEQUENCE [LARGE SCALE GENOMIC DNA]</scope>
    <source>
        <strain evidence="2 3">Enr8</strain>
    </source>
</reference>
<name>A0A5C5V930_9BACT</name>
<gene>
    <name evidence="2" type="ORF">Enr8_19390</name>
</gene>
<accession>A0A5C5V930</accession>
<feature type="signal peptide" evidence="1">
    <location>
        <begin position="1"/>
        <end position="22"/>
    </location>
</feature>
<comment type="caution">
    <text evidence="2">The sequence shown here is derived from an EMBL/GenBank/DDBJ whole genome shotgun (WGS) entry which is preliminary data.</text>
</comment>